<dbReference type="AlphaFoldDB" id="A0A6A4IGN3"/>
<dbReference type="EMBL" id="ML769393">
    <property type="protein sequence ID" value="KAE9407934.1"/>
    <property type="molecule type" value="Genomic_DNA"/>
</dbReference>
<evidence type="ECO:0000313" key="4">
    <source>
        <dbReference type="Proteomes" id="UP000799118"/>
    </source>
</evidence>
<keyword evidence="4" id="KW-1185">Reference proteome</keyword>
<accession>A0A6A4IGN3</accession>
<keyword evidence="2" id="KW-1133">Transmembrane helix</keyword>
<name>A0A6A4IGN3_9AGAR</name>
<feature type="non-terminal residue" evidence="3">
    <location>
        <position position="1"/>
    </location>
</feature>
<feature type="transmembrane region" description="Helical" evidence="2">
    <location>
        <begin position="258"/>
        <end position="278"/>
    </location>
</feature>
<feature type="transmembrane region" description="Helical" evidence="2">
    <location>
        <begin position="161"/>
        <end position="182"/>
    </location>
</feature>
<evidence type="ECO:0000256" key="2">
    <source>
        <dbReference type="SAM" id="Phobius"/>
    </source>
</evidence>
<feature type="compositionally biased region" description="Basic and acidic residues" evidence="1">
    <location>
        <begin position="328"/>
        <end position="337"/>
    </location>
</feature>
<sequence>LASQRFINFHGQPGARLDRDCSIHYPSSTVHNRPWLMRCLSPALFSAPDLYYRSLTKLYVDGLVHEASWADFVQLIYSYFNILQNTVLLNANVAFLAIQSIDNASNNPGRSPAQIASFLSIVASFGSIILGLVLARKHRAKASDTASDAARFLNSWMRHRLGLATLAILYSVPYALLMWGYVQIVVHGIYVLTAFRVFGFLIAFSFMCYSSSDALVISLMSGAWFVVAILVLWCVTALASWDQRIDEPKSFWELVHSFLSIILFGLWWLVEGIVETLIRGFKLMLFSSKKAEQQTQQEQRPVEMQNRKSSIGTVVVEMWRKSSLFNRGDGDSRKGTGDTDETAV</sequence>
<proteinExistence type="predicted"/>
<feature type="transmembrane region" description="Helical" evidence="2">
    <location>
        <begin position="216"/>
        <end position="238"/>
    </location>
</feature>
<evidence type="ECO:0000313" key="3">
    <source>
        <dbReference type="EMBL" id="KAE9407934.1"/>
    </source>
</evidence>
<evidence type="ECO:0000256" key="1">
    <source>
        <dbReference type="SAM" id="MobiDB-lite"/>
    </source>
</evidence>
<dbReference type="OrthoDB" id="2657661at2759"/>
<dbReference type="Proteomes" id="UP000799118">
    <property type="component" value="Unassembled WGS sequence"/>
</dbReference>
<feature type="transmembrane region" description="Helical" evidence="2">
    <location>
        <begin position="115"/>
        <end position="135"/>
    </location>
</feature>
<protein>
    <submittedName>
        <fullName evidence="3">Uncharacterized protein</fullName>
    </submittedName>
</protein>
<feature type="transmembrane region" description="Helical" evidence="2">
    <location>
        <begin position="188"/>
        <end position="209"/>
    </location>
</feature>
<keyword evidence="2" id="KW-0812">Transmembrane</keyword>
<reference evidence="3" key="1">
    <citation type="journal article" date="2019" name="Environ. Microbiol.">
        <title>Fungal ecological strategies reflected in gene transcription - a case study of two litter decomposers.</title>
        <authorList>
            <person name="Barbi F."/>
            <person name="Kohler A."/>
            <person name="Barry K."/>
            <person name="Baskaran P."/>
            <person name="Daum C."/>
            <person name="Fauchery L."/>
            <person name="Ihrmark K."/>
            <person name="Kuo A."/>
            <person name="LaButti K."/>
            <person name="Lipzen A."/>
            <person name="Morin E."/>
            <person name="Grigoriev I.V."/>
            <person name="Henrissat B."/>
            <person name="Lindahl B."/>
            <person name="Martin F."/>
        </authorList>
    </citation>
    <scope>NUCLEOTIDE SEQUENCE</scope>
    <source>
        <strain evidence="3">JB14</strain>
    </source>
</reference>
<keyword evidence="2" id="KW-0472">Membrane</keyword>
<organism evidence="3 4">
    <name type="scientific">Gymnopus androsaceus JB14</name>
    <dbReference type="NCBI Taxonomy" id="1447944"/>
    <lineage>
        <taxon>Eukaryota</taxon>
        <taxon>Fungi</taxon>
        <taxon>Dikarya</taxon>
        <taxon>Basidiomycota</taxon>
        <taxon>Agaricomycotina</taxon>
        <taxon>Agaricomycetes</taxon>
        <taxon>Agaricomycetidae</taxon>
        <taxon>Agaricales</taxon>
        <taxon>Marasmiineae</taxon>
        <taxon>Omphalotaceae</taxon>
        <taxon>Gymnopus</taxon>
    </lineage>
</organism>
<feature type="region of interest" description="Disordered" evidence="1">
    <location>
        <begin position="325"/>
        <end position="344"/>
    </location>
</feature>
<gene>
    <name evidence="3" type="ORF">BT96DRAFT_808664</name>
</gene>